<reference evidence="2 3" key="1">
    <citation type="submission" date="2020-07" db="EMBL/GenBank/DDBJ databases">
        <title>Sequencing the genomes of 1000 actinobacteria strains.</title>
        <authorList>
            <person name="Klenk H.-P."/>
        </authorList>
    </citation>
    <scope>NUCLEOTIDE SEQUENCE [LARGE SCALE GENOMIC DNA]</scope>
    <source>
        <strain evidence="2 3">DSM 100723</strain>
    </source>
</reference>
<feature type="region of interest" description="Disordered" evidence="1">
    <location>
        <begin position="1"/>
        <end position="23"/>
    </location>
</feature>
<sequence length="98" mass="10143">MSDLRSGHGGGPDPRFRSRREPGAGPVLVDCDACAARGPACGDCVVTVLLGEPVSGVRFDPDEQHALEALAESGLVPPLRMVPRYANPPGLPLGEQTG</sequence>
<name>A0A7W3ISB2_9ACTN</name>
<gene>
    <name evidence="2" type="ORF">FHX74_001966</name>
</gene>
<dbReference type="EMBL" id="JACGWT010000003">
    <property type="protein sequence ID" value="MBA8794347.1"/>
    <property type="molecule type" value="Genomic_DNA"/>
</dbReference>
<comment type="caution">
    <text evidence="2">The sequence shown here is derived from an EMBL/GenBank/DDBJ whole genome shotgun (WGS) entry which is preliminary data.</text>
</comment>
<protein>
    <submittedName>
        <fullName evidence="2">Uncharacterized protein</fullName>
    </submittedName>
</protein>
<dbReference type="AlphaFoldDB" id="A0A7W3ISB2"/>
<evidence type="ECO:0000313" key="2">
    <source>
        <dbReference type="EMBL" id="MBA8794347.1"/>
    </source>
</evidence>
<dbReference type="RefSeq" id="WP_328823740.1">
    <property type="nucleotide sequence ID" value="NZ_JACGWT010000003.1"/>
</dbReference>
<keyword evidence="3" id="KW-1185">Reference proteome</keyword>
<proteinExistence type="predicted"/>
<organism evidence="2 3">
    <name type="scientific">Microlunatus kandeliicorticis</name>
    <dbReference type="NCBI Taxonomy" id="1759536"/>
    <lineage>
        <taxon>Bacteria</taxon>
        <taxon>Bacillati</taxon>
        <taxon>Actinomycetota</taxon>
        <taxon>Actinomycetes</taxon>
        <taxon>Propionibacteriales</taxon>
        <taxon>Propionibacteriaceae</taxon>
        <taxon>Microlunatus</taxon>
    </lineage>
</organism>
<dbReference type="Proteomes" id="UP000523079">
    <property type="component" value="Unassembled WGS sequence"/>
</dbReference>
<accession>A0A7W3ISB2</accession>
<evidence type="ECO:0000256" key="1">
    <source>
        <dbReference type="SAM" id="MobiDB-lite"/>
    </source>
</evidence>
<evidence type="ECO:0000313" key="3">
    <source>
        <dbReference type="Proteomes" id="UP000523079"/>
    </source>
</evidence>